<evidence type="ECO:0000313" key="3">
    <source>
        <dbReference type="Proteomes" id="UP001202281"/>
    </source>
</evidence>
<organism evidence="2 3">
    <name type="scientific">Novosphingobium beihaiensis</name>
    <dbReference type="NCBI Taxonomy" id="2930389"/>
    <lineage>
        <taxon>Bacteria</taxon>
        <taxon>Pseudomonadati</taxon>
        <taxon>Pseudomonadota</taxon>
        <taxon>Alphaproteobacteria</taxon>
        <taxon>Sphingomonadales</taxon>
        <taxon>Sphingomonadaceae</taxon>
        <taxon>Novosphingobium</taxon>
    </lineage>
</organism>
<comment type="caution">
    <text evidence="2">The sequence shown here is derived from an EMBL/GenBank/DDBJ whole genome shotgun (WGS) entry which is preliminary data.</text>
</comment>
<proteinExistence type="predicted"/>
<feature type="region of interest" description="Disordered" evidence="1">
    <location>
        <begin position="1"/>
        <end position="39"/>
    </location>
</feature>
<dbReference type="RefSeq" id="WP_243924214.1">
    <property type="nucleotide sequence ID" value="NZ_JALHLG010000059.1"/>
</dbReference>
<reference evidence="2 3" key="1">
    <citation type="submission" date="2022-04" db="EMBL/GenBank/DDBJ databases">
        <title>Identification of a novel bacterium isolated from mangrove sediments.</title>
        <authorList>
            <person name="Pan X."/>
        </authorList>
    </citation>
    <scope>NUCLEOTIDE SEQUENCE [LARGE SCALE GENOMIC DNA]</scope>
    <source>
        <strain evidence="2 3">B2638</strain>
    </source>
</reference>
<name>A0ABT0BW58_9SPHN</name>
<dbReference type="Proteomes" id="UP001202281">
    <property type="component" value="Unassembled WGS sequence"/>
</dbReference>
<protein>
    <recommendedName>
        <fullName evidence="4">Sigma-70 family RNA polymerase sigma factor</fullName>
    </recommendedName>
</protein>
<evidence type="ECO:0000313" key="2">
    <source>
        <dbReference type="EMBL" id="MCJ2189046.1"/>
    </source>
</evidence>
<gene>
    <name evidence="2" type="ORF">MTR66_19780</name>
</gene>
<dbReference type="EMBL" id="JALHLG010000059">
    <property type="protein sequence ID" value="MCJ2189046.1"/>
    <property type="molecule type" value="Genomic_DNA"/>
</dbReference>
<accession>A0ABT0BW58</accession>
<sequence>MAKRNVPSGANSKTSSGGCPNPPKTEHTEAKGPSPRLSAGQVRAALSSIDIGPGSYLLRKARYHAWTAQVDPDDLLQEALARAMTTRSCPAHVQVDHYVVGIMRSIASTIVAKRERGRDAFERGRFVEIDCCEECAPSPVEELETFQRAQTCAGTLAAIADGRPDVGKVIDGIGHGLRGQALEEFAGIDREDLANVRRLIKRRAEKERACLEWLDDAA</sequence>
<keyword evidence="3" id="KW-1185">Reference proteome</keyword>
<evidence type="ECO:0000256" key="1">
    <source>
        <dbReference type="SAM" id="MobiDB-lite"/>
    </source>
</evidence>
<feature type="compositionally biased region" description="Polar residues" evidence="1">
    <location>
        <begin position="8"/>
        <end position="18"/>
    </location>
</feature>
<evidence type="ECO:0008006" key="4">
    <source>
        <dbReference type="Google" id="ProtNLM"/>
    </source>
</evidence>